<protein>
    <recommendedName>
        <fullName evidence="4">Crinkler effector protein N-terminal domain-containing protein</fullName>
    </recommendedName>
</protein>
<gene>
    <name evidence="5" type="ORF">BT96DRAFT_771244</name>
</gene>
<evidence type="ECO:0000256" key="3">
    <source>
        <dbReference type="ARBA" id="ARBA00022525"/>
    </source>
</evidence>
<evidence type="ECO:0000259" key="4">
    <source>
        <dbReference type="Pfam" id="PF20147"/>
    </source>
</evidence>
<evidence type="ECO:0000313" key="6">
    <source>
        <dbReference type="Proteomes" id="UP000799118"/>
    </source>
</evidence>
<evidence type="ECO:0000313" key="5">
    <source>
        <dbReference type="EMBL" id="KAE9386906.1"/>
    </source>
</evidence>
<accession>A0A6A4GN73</accession>
<name>A0A6A4GN73_9AGAR</name>
<sequence>INRIFTVQILETDNIATLKKKIKEEKHPAFEHIDAHTLDLWNVSIPVEDLSETHLHDLQPARTPLLPVKRLGRLYLDTPLEEHLHIIAKPPHIAGLNCLVLGDKRNHIFPVKIAETESVGSLKEAIKEKKHAAFPHIDADALELWNVSEPVDQHLENNLEKANFREKESLSPVDKLSKIFPNLPVEGCLHIVVWCP</sequence>
<dbReference type="GO" id="GO:0043657">
    <property type="term" value="C:host cell"/>
    <property type="evidence" value="ECO:0007669"/>
    <property type="project" value="UniProtKB-SubCell"/>
</dbReference>
<feature type="non-terminal residue" evidence="5">
    <location>
        <position position="1"/>
    </location>
</feature>
<dbReference type="GO" id="GO:0005576">
    <property type="term" value="C:extracellular region"/>
    <property type="evidence" value="ECO:0007669"/>
    <property type="project" value="UniProtKB-SubCell"/>
</dbReference>
<feature type="domain" description="Crinkler effector protein N-terminal" evidence="4">
    <location>
        <begin position="3"/>
        <end position="88"/>
    </location>
</feature>
<keyword evidence="3" id="KW-0964">Secreted</keyword>
<dbReference type="AlphaFoldDB" id="A0A6A4GN73"/>
<dbReference type="Proteomes" id="UP000799118">
    <property type="component" value="Unassembled WGS sequence"/>
</dbReference>
<organism evidence="5 6">
    <name type="scientific">Gymnopus androsaceus JB14</name>
    <dbReference type="NCBI Taxonomy" id="1447944"/>
    <lineage>
        <taxon>Eukaryota</taxon>
        <taxon>Fungi</taxon>
        <taxon>Dikarya</taxon>
        <taxon>Basidiomycota</taxon>
        <taxon>Agaricomycotina</taxon>
        <taxon>Agaricomycetes</taxon>
        <taxon>Agaricomycetidae</taxon>
        <taxon>Agaricales</taxon>
        <taxon>Marasmiineae</taxon>
        <taxon>Omphalotaceae</taxon>
        <taxon>Gymnopus</taxon>
    </lineage>
</organism>
<reference evidence="5" key="1">
    <citation type="journal article" date="2019" name="Environ. Microbiol.">
        <title>Fungal ecological strategies reflected in gene transcription - a case study of two litter decomposers.</title>
        <authorList>
            <person name="Barbi F."/>
            <person name="Kohler A."/>
            <person name="Barry K."/>
            <person name="Baskaran P."/>
            <person name="Daum C."/>
            <person name="Fauchery L."/>
            <person name="Ihrmark K."/>
            <person name="Kuo A."/>
            <person name="LaButti K."/>
            <person name="Lipzen A."/>
            <person name="Morin E."/>
            <person name="Grigoriev I.V."/>
            <person name="Henrissat B."/>
            <person name="Lindahl B."/>
            <person name="Martin F."/>
        </authorList>
    </citation>
    <scope>NUCLEOTIDE SEQUENCE</scope>
    <source>
        <strain evidence="5">JB14</strain>
    </source>
</reference>
<dbReference type="OrthoDB" id="3020197at2759"/>
<feature type="non-terminal residue" evidence="5">
    <location>
        <position position="196"/>
    </location>
</feature>
<evidence type="ECO:0000256" key="1">
    <source>
        <dbReference type="ARBA" id="ARBA00004340"/>
    </source>
</evidence>
<dbReference type="InterPro" id="IPR045379">
    <property type="entry name" value="Crinkler_N"/>
</dbReference>
<feature type="domain" description="Crinkler effector protein N-terminal" evidence="4">
    <location>
        <begin position="96"/>
        <end position="193"/>
    </location>
</feature>
<dbReference type="EMBL" id="ML769839">
    <property type="protein sequence ID" value="KAE9386906.1"/>
    <property type="molecule type" value="Genomic_DNA"/>
</dbReference>
<evidence type="ECO:0000256" key="2">
    <source>
        <dbReference type="ARBA" id="ARBA00004613"/>
    </source>
</evidence>
<keyword evidence="6" id="KW-1185">Reference proteome</keyword>
<comment type="subcellular location">
    <subcellularLocation>
        <location evidence="1">Host cell</location>
    </subcellularLocation>
    <subcellularLocation>
        <location evidence="2">Secreted</location>
    </subcellularLocation>
</comment>
<dbReference type="Pfam" id="PF20147">
    <property type="entry name" value="Crinkler"/>
    <property type="match status" value="2"/>
</dbReference>
<proteinExistence type="predicted"/>